<dbReference type="PATRIC" id="fig|443610.3.peg.49"/>
<sequence length="293" mass="30488">MNDFRNSNLLVTGASGHLGRLVVEELLARGATRVVAGTRSPDKLADLAARGVEVRKLDFADAASLAAGFAGIERALIISTDAVGVRAEQQAAAIDAGEAAGVRHFVYTSAPAASPNPGSFVRNDHFATELRLYRGNTDWTILRNHIYAEIALMGAGPAIASGQLFDATNGEGRSYVTRTDAARAAAGALLTATGKQVLDVTGPAAVTQEEVADLFSRVSGKPVTRIGLAPAGLRAGMISAGVPEFMADVMVSFDVDAAQGYHAIVTDVVEQLSGRKPQSLESFLEANRTVLAG</sequence>
<dbReference type="PANTHER" id="PTHR47129">
    <property type="entry name" value="QUINONE OXIDOREDUCTASE 2"/>
    <property type="match status" value="1"/>
</dbReference>
<dbReference type="PANTHER" id="PTHR47129:SF1">
    <property type="entry name" value="NMRA-LIKE DOMAIN-CONTAINING PROTEIN"/>
    <property type="match status" value="1"/>
</dbReference>
<dbReference type="InterPro" id="IPR052718">
    <property type="entry name" value="NmrA-type_oxidoreductase"/>
</dbReference>
<dbReference type="InterPro" id="IPR036291">
    <property type="entry name" value="NAD(P)-bd_dom_sf"/>
</dbReference>
<dbReference type="EMBL" id="JZEX01000097">
    <property type="protein sequence ID" value="KKB11997.1"/>
    <property type="molecule type" value="Genomic_DNA"/>
</dbReference>
<dbReference type="SUPFAM" id="SSF51735">
    <property type="entry name" value="NAD(P)-binding Rossmann-fold domains"/>
    <property type="match status" value="1"/>
</dbReference>
<evidence type="ECO:0000313" key="2">
    <source>
        <dbReference type="EMBL" id="KKB11997.1"/>
    </source>
</evidence>
<name>A0A0F5FUX7_9HYPH</name>
<organism evidence="2 3">
    <name type="scientific">Devosia geojensis</name>
    <dbReference type="NCBI Taxonomy" id="443610"/>
    <lineage>
        <taxon>Bacteria</taxon>
        <taxon>Pseudomonadati</taxon>
        <taxon>Pseudomonadota</taxon>
        <taxon>Alphaproteobacteria</taxon>
        <taxon>Hyphomicrobiales</taxon>
        <taxon>Devosiaceae</taxon>
        <taxon>Devosia</taxon>
    </lineage>
</organism>
<dbReference type="Proteomes" id="UP000033632">
    <property type="component" value="Unassembled WGS sequence"/>
</dbReference>
<accession>A0A0F5FUX7</accession>
<dbReference type="Gene3D" id="3.90.25.10">
    <property type="entry name" value="UDP-galactose 4-epimerase, domain 1"/>
    <property type="match status" value="1"/>
</dbReference>
<gene>
    <name evidence="2" type="ORF">VE25_09425</name>
</gene>
<dbReference type="OrthoDB" id="7771794at2"/>
<dbReference type="Pfam" id="PF13460">
    <property type="entry name" value="NAD_binding_10"/>
    <property type="match status" value="1"/>
</dbReference>
<evidence type="ECO:0000313" key="3">
    <source>
        <dbReference type="Proteomes" id="UP000033632"/>
    </source>
</evidence>
<protein>
    <submittedName>
        <fullName evidence="2">Nucleoside-diphosphate sugar epimerase</fullName>
    </submittedName>
</protein>
<dbReference type="InterPro" id="IPR016040">
    <property type="entry name" value="NAD(P)-bd_dom"/>
</dbReference>
<proteinExistence type="predicted"/>
<feature type="domain" description="NAD(P)-binding" evidence="1">
    <location>
        <begin position="13"/>
        <end position="189"/>
    </location>
</feature>
<comment type="caution">
    <text evidence="2">The sequence shown here is derived from an EMBL/GenBank/DDBJ whole genome shotgun (WGS) entry which is preliminary data.</text>
</comment>
<dbReference type="RefSeq" id="WP_046108363.1">
    <property type="nucleotide sequence ID" value="NZ_JZEX01000097.1"/>
</dbReference>
<dbReference type="STRING" id="443610.VE25_09425"/>
<keyword evidence="3" id="KW-1185">Reference proteome</keyword>
<evidence type="ECO:0000259" key="1">
    <source>
        <dbReference type="Pfam" id="PF13460"/>
    </source>
</evidence>
<dbReference type="Gene3D" id="3.40.50.720">
    <property type="entry name" value="NAD(P)-binding Rossmann-like Domain"/>
    <property type="match status" value="1"/>
</dbReference>
<reference evidence="2 3" key="1">
    <citation type="submission" date="2015-03" db="EMBL/GenBank/DDBJ databases">
        <authorList>
            <person name="Hassan Y.I."/>
            <person name="Lepp D."/>
            <person name="Li X.-Z."/>
            <person name="Zhou T."/>
        </authorList>
    </citation>
    <scope>NUCLEOTIDE SEQUENCE [LARGE SCALE GENOMIC DNA]</scope>
    <source>
        <strain evidence="2 3">BD-c194</strain>
    </source>
</reference>
<dbReference type="AlphaFoldDB" id="A0A0F5FUX7"/>